<dbReference type="InterPro" id="IPR019021">
    <property type="entry name" value="Mms22"/>
</dbReference>
<dbReference type="Proteomes" id="UP000799436">
    <property type="component" value="Unassembled WGS sequence"/>
</dbReference>
<keyword evidence="3" id="KW-1185">Reference proteome</keyword>
<sequence length="2003" mass="224741">SNGRRSLRTRTEKQLHPYIYDRTIYQQQWKQRGLKPVHFVMEERRAHEMHDHSYDTDESRTQEQQPQDSSPSRPRSDLDGHLGSQSGPATINNSTGSDDELRDLDAVFDRRLSRGVQDGHKRRKTSHSSRPGQLKSIRYPEPLRSPPSQQDESSVPISPPPTSSDSTKQQVRVTLPSGFRLPFGMTPAPLPTPQISSETRPSRGNAGGSDSDSHAIPIDSSTESDSGTDSELEKRPEIVDDSRLQRERRRIRGVLPASWLRIDLRAQQMPSASPTRARQASISPPPTDRPSKGIAQRVFRNSDTPSRGNLIDVGDSGDDDSASPPRSPQQLRQRRLYLDRDYHSTARNTEIDDERMEMDWVDPMVAGTSRHRRSEPTRRQRQPKIKDAFRGVREASNNFSEERAGLRFARATATRPKQAKQPRDARLARRKRPNRSSALPLSIIDAPINPKTQSKAPQFVRLAQRQARRQTDLGRHLPSHKVIRLATNTETEEALELLSAWREGTIIPLRIPNDQSEVRLPLLDMIDQQNNQTRLPPPIRAEGPIAKDSFPSKNTTIGKPGPLQAGLDSMLVPGPSAAGLTAARWLEFRRPNDRRADQSKPKARFRVLPQDGRARGAQLEALENAFDSEHRSAAFERRMNVLTEGIARPLHVPRNQALPLDRFLEGSPPHSPPVAVSRTAPLSAVSENDTARQQQIAVRQTKLTHRRPKYPPRRINAEFREYRQPSEPLPEPITVEDEPVSMNSDGTNIAVLQGLGPFGTRYATSFDIQPLELGTHFHHSTFIGSGDLDAALQLGNRNLDSVMRGQMRVHVDDEVCEWGAWTEEVADGLAKIPPVVTKAFELMRQHPDDSASREDQLATATANIDHMLRSVVRYCSKVLVFLDPIDRKLCVQLLQRYMDDLLDALDGPEPSHSDLLKVNTKCHEYILVLASQACILAQHHLVPVDILKKSQGLKNKAAMRLSARLVRFVFDDLAAFYDDSRHSWKRERGVRDEWRSVSGVVILHHCLRLDGNLAFWQVFKSTSSAQPQSLSSVQGLDKRWYHLYALLPALEISATGKTSPGSRFHSTQQDWHIVKSLLDRLFELYPATSIVSGTTVNAYLRATLTRCYNLISHWGWCECEIVLGTVFDFFARRMLAPLAKEETYGSPQFLADLENRPSLEVQPEDRSFSIFLKMIALGLLNMQKYNIYSDKRVGSIAWRFVPNHSRSYQKDKSVERSDLDALRNHHDLLCTLYFACPAGHRIRLDSLRNIVDHTTWHREACRISVRAWTNLTSFQASTGEPAESLQPFLDWYRDIMAATVSQYRLAKTEADADFARAKATGAVGITDALLDSTIATNQRNIAATLVDALAGLKRALRAAKTLPVALQLLQGSCFWKSFVPFDAGERRLFGALKEALEVVKAAVEVNNKRSAPLESQHSSEESQDYGDLDALEELAGTEVVSLPAGNGVSEILHEPLAQLMSNVFGADRTIDEHLLTDLIDVWVQLAAESVRSGLRSWSSYVEQYSAHSWHQLRDTDQKRKFTPCFLARLVEKAGQNLDDVTPHVFESWLVCLVEREAMLKHQHRLTSSLLDEAADHPLLDNLPFVRDSRTGLHNVSLHELRQRRLALISSLLSNMRTHIDNLKYQRSKRQEVEQMYSGMVRSMMQAMKSNYQELQSPGDQPGADGNLQGAYVHFVQQVVTFLHAASIVKVDSFFTDSSVFPLPAGDPTYVVGRLKAYVPKLANAGAQKALAIAIQSISERAAVDGQQTYLIEQLASAMNEGAELGRQDRPSLRQVMLTAILPAYVAQALSTASSWILAVPILETYESVVGGLQYVVRLEDDSSLNAVIGILHVTLIALLEPLHFAFERVGRLALPHVQKVLGLVFAVGRSMLKLCGHLKRCGGLGRPLVEALDNIRMLAVETRSQLSNDDDTWFTGPPHNVPAPSSDPWAETRHYAQAALAKSFKTDWLARDGRYVLTKHSVPKEVVVRLRTDGAEQQALLQESARFVDSFEIIVDGRCRNRR</sequence>
<feature type="region of interest" description="Disordered" evidence="1">
    <location>
        <begin position="49"/>
        <end position="241"/>
    </location>
</feature>
<dbReference type="Pfam" id="PF09462">
    <property type="entry name" value="Mus7"/>
    <property type="match status" value="1"/>
</dbReference>
<feature type="region of interest" description="Disordered" evidence="1">
    <location>
        <begin position="412"/>
        <end position="436"/>
    </location>
</feature>
<feature type="non-terminal residue" evidence="2">
    <location>
        <position position="1"/>
    </location>
</feature>
<dbReference type="OrthoDB" id="2386201at2759"/>
<feature type="compositionally biased region" description="Basic and acidic residues" evidence="1">
    <location>
        <begin position="231"/>
        <end position="241"/>
    </location>
</feature>
<gene>
    <name evidence="2" type="ORF">EJ03DRAFT_257084</name>
</gene>
<feature type="compositionally biased region" description="Basic and acidic residues" evidence="1">
    <location>
        <begin position="49"/>
        <end position="61"/>
    </location>
</feature>
<accession>A0A6G1L6W4</accession>
<dbReference type="PANTHER" id="PTHR28122">
    <property type="entry name" value="E3 UBIQUITIN-PROTEIN LIGASE SUBSTRATE RECEPTOR MMS22"/>
    <property type="match status" value="1"/>
</dbReference>
<dbReference type="GO" id="GO:0000724">
    <property type="term" value="P:double-strand break repair via homologous recombination"/>
    <property type="evidence" value="ECO:0007669"/>
    <property type="project" value="TreeGrafter"/>
</dbReference>
<protein>
    <recommendedName>
        <fullName evidence="4">Mus7/MMS22 family-domain-containing protein</fullName>
    </recommendedName>
</protein>
<organism evidence="2 3">
    <name type="scientific">Teratosphaeria nubilosa</name>
    <dbReference type="NCBI Taxonomy" id="161662"/>
    <lineage>
        <taxon>Eukaryota</taxon>
        <taxon>Fungi</taxon>
        <taxon>Dikarya</taxon>
        <taxon>Ascomycota</taxon>
        <taxon>Pezizomycotina</taxon>
        <taxon>Dothideomycetes</taxon>
        <taxon>Dothideomycetidae</taxon>
        <taxon>Mycosphaerellales</taxon>
        <taxon>Teratosphaeriaceae</taxon>
        <taxon>Teratosphaeria</taxon>
    </lineage>
</organism>
<feature type="compositionally biased region" description="Polar residues" evidence="1">
    <location>
        <begin position="83"/>
        <end position="96"/>
    </location>
</feature>
<reference evidence="2" key="1">
    <citation type="journal article" date="2020" name="Stud. Mycol.">
        <title>101 Dothideomycetes genomes: a test case for predicting lifestyles and emergence of pathogens.</title>
        <authorList>
            <person name="Haridas S."/>
            <person name="Albert R."/>
            <person name="Binder M."/>
            <person name="Bloem J."/>
            <person name="Labutti K."/>
            <person name="Salamov A."/>
            <person name="Andreopoulos B."/>
            <person name="Baker S."/>
            <person name="Barry K."/>
            <person name="Bills G."/>
            <person name="Bluhm B."/>
            <person name="Cannon C."/>
            <person name="Castanera R."/>
            <person name="Culley D."/>
            <person name="Daum C."/>
            <person name="Ezra D."/>
            <person name="Gonzalez J."/>
            <person name="Henrissat B."/>
            <person name="Kuo A."/>
            <person name="Liang C."/>
            <person name="Lipzen A."/>
            <person name="Lutzoni F."/>
            <person name="Magnuson J."/>
            <person name="Mondo S."/>
            <person name="Nolan M."/>
            <person name="Ohm R."/>
            <person name="Pangilinan J."/>
            <person name="Park H.-J."/>
            <person name="Ramirez L."/>
            <person name="Alfaro M."/>
            <person name="Sun H."/>
            <person name="Tritt A."/>
            <person name="Yoshinaga Y."/>
            <person name="Zwiers L.-H."/>
            <person name="Turgeon B."/>
            <person name="Goodwin S."/>
            <person name="Spatafora J."/>
            <person name="Crous P."/>
            <person name="Grigoriev I."/>
        </authorList>
    </citation>
    <scope>NUCLEOTIDE SEQUENCE</scope>
    <source>
        <strain evidence="2">CBS 116005</strain>
    </source>
</reference>
<dbReference type="PANTHER" id="PTHR28122:SF1">
    <property type="entry name" value="E3 UBIQUITIN-PROTEIN LIGASE SUBSTRATE RECEPTOR MMS22"/>
    <property type="match status" value="1"/>
</dbReference>
<dbReference type="EMBL" id="ML995842">
    <property type="protein sequence ID" value="KAF2768673.1"/>
    <property type="molecule type" value="Genomic_DNA"/>
</dbReference>
<feature type="region of interest" description="Disordered" evidence="1">
    <location>
        <begin position="266"/>
        <end position="340"/>
    </location>
</feature>
<dbReference type="GO" id="GO:0031297">
    <property type="term" value="P:replication fork processing"/>
    <property type="evidence" value="ECO:0007669"/>
    <property type="project" value="InterPro"/>
</dbReference>
<feature type="compositionally biased region" description="Basic and acidic residues" evidence="1">
    <location>
        <begin position="374"/>
        <end position="386"/>
    </location>
</feature>
<dbReference type="GO" id="GO:0005634">
    <property type="term" value="C:nucleus"/>
    <property type="evidence" value="ECO:0007669"/>
    <property type="project" value="InterPro"/>
</dbReference>
<name>A0A6G1L6W4_9PEZI</name>
<feature type="region of interest" description="Disordered" evidence="1">
    <location>
        <begin position="365"/>
        <end position="386"/>
    </location>
</feature>
<proteinExistence type="predicted"/>
<evidence type="ECO:0000256" key="1">
    <source>
        <dbReference type="SAM" id="MobiDB-lite"/>
    </source>
</evidence>
<feature type="compositionally biased region" description="Low complexity" evidence="1">
    <location>
        <begin position="219"/>
        <end position="229"/>
    </location>
</feature>
<evidence type="ECO:0008006" key="4">
    <source>
        <dbReference type="Google" id="ProtNLM"/>
    </source>
</evidence>
<evidence type="ECO:0000313" key="2">
    <source>
        <dbReference type="EMBL" id="KAF2768673.1"/>
    </source>
</evidence>
<feature type="region of interest" description="Disordered" evidence="1">
    <location>
        <begin position="531"/>
        <end position="553"/>
    </location>
</feature>
<feature type="compositionally biased region" description="Basic and acidic residues" evidence="1">
    <location>
        <begin position="103"/>
        <end position="112"/>
    </location>
</feature>
<feature type="compositionally biased region" description="Polar residues" evidence="1">
    <location>
        <begin position="268"/>
        <end position="282"/>
    </location>
</feature>
<evidence type="ECO:0000313" key="3">
    <source>
        <dbReference type="Proteomes" id="UP000799436"/>
    </source>
</evidence>
<feature type="non-terminal residue" evidence="2">
    <location>
        <position position="2003"/>
    </location>
</feature>
<feature type="compositionally biased region" description="Low complexity" evidence="1">
    <location>
        <begin position="322"/>
        <end position="331"/>
    </location>
</feature>
<dbReference type="GO" id="GO:0035361">
    <property type="term" value="C:Cul8-RING ubiquitin ligase complex"/>
    <property type="evidence" value="ECO:0007669"/>
    <property type="project" value="TreeGrafter"/>
</dbReference>
<feature type="compositionally biased region" description="Low complexity" evidence="1">
    <location>
        <begin position="64"/>
        <end position="73"/>
    </location>
</feature>